<feature type="region of interest" description="Disordered" evidence="1">
    <location>
        <begin position="1210"/>
        <end position="1293"/>
    </location>
</feature>
<feature type="compositionally biased region" description="Basic and acidic residues" evidence="1">
    <location>
        <begin position="1147"/>
        <end position="1156"/>
    </location>
</feature>
<evidence type="ECO:0000313" key="2">
    <source>
        <dbReference type="EMBL" id="KAE8261468.1"/>
    </source>
</evidence>
<feature type="compositionally biased region" description="Basic and acidic residues" evidence="1">
    <location>
        <begin position="846"/>
        <end position="857"/>
    </location>
</feature>
<sequence length="1452" mass="160902">MAVEARAGTRRTSSTAKEAWAALEKLPKSPKVLESSAFKLLQMAEGSPNATEIEKTAQQLRDVLTSFLVERSDIDDVIKFLEKLIRFVLLDVIKAQHTKDSDHGDAWHTALRYSITSVSNALTDIQRSNTSHAYKLVQTHLVHLWAEVARREGMQTQSTIRQDTVIVATDALLQITTLDKRHRSDVLKHINIEELGQIFCNTGEYNVALDAMEIVLLTKPKNNSTAKRRHWEGFLAPWKAAMDDEVKTAGLDEKTKALMRQGLETTLEQLTEMKNEGRFDGIASDAIGYWSRGNPHRPQFISCSRLSSQAEASWLYAKPTSVDITQVFDESGKPQQQEDFQIWINSGSISIALVDPAFFMDEHDDEIAYITQRIDLGSLHAIKLERLKFQSVQGKEYDVGTELKIRPKDESEAEKLKETFQLRAQHFPFAIIDDRTNAPRLLSGVHGIPRVLADHLSEVPPALAKRHDVMAKSSKICRLPDRLQISELTPTASQSEVIRKRVDELQKGAVGSEGRQRSSDQAISDDWEEGGGLEPATKQQPAKKPAVEPKGKTARRSGNPVASLRTATATRGKLDLSDTPTNSHSILPSRPNTSIGLHPQKDDMEDPDEDSPAHPRDERQPSSVLSELSEEEEQSPSLRSRRRSQDEEAGDERSDNPSRPMRSLSLMVPPPPRKAERSRYTTKKKDTAAKGRENVHHDAAEETHMLQDIQAGRTKETENKELSTIDEVDYDTLPGEDAAESANIQKQQRTQIEKRQKKKASTKPAKKKEDAEDVKTKRGSKRKPEMEEEVSKKRKLSPATEDERGKGSPVPSRPSRKAANAGKERIRAMLHSSPIDESQQDGNYQVEKEAEPEREAITARSFLAAVNSSTPQMLQDPKARAPNRTLHPWNRPSQQSGAGTGPSMACEPEPRDGTMDRHSAVEEEIAIRKAGGGNKDLPMAESPFGRSGETQGHIINDAGLDREAFEHIALGTSGQGFDDAADGFDAGPIDATHLLNSMGNDKVLAEDLVDQEQVLKSADEFQHEEALLRQFINLDSPGREDEADLPGDTATDGSSDAEDLQMKKKKYLSAPADQFDAAKISKDTAPEHPRGQTAKGRQPSNRLRLGEALAKSEVARGKLPEKGEESEEEIIDAPVAEEPEEVGDATLTREKGKTIDRANNGPHNLHREQGQEDAGRAARIIDFSAIDSCAGSSTLVEPKSASVPVPKLHVARRAVSRPAISLKTKVAEARRVPEEDDPPGSHEQNQAAEDGLKHRTRTILDDSAPRSTVRSSQVDQPKEGSSLAKDLPRRESVWGKRTTTFQHAPEDKHANDPALGAALLAARKCRQTAHNLRENRERAAEVEEREGAETSARIESLAMELARVICKAELRQSSGMQLQARHDLRALMQDMYAELSVLEEQDAEVVETITMLRDYVASSRARLLRSTAQVREQVAQGVAEVREAIKSLRLRQ</sequence>
<feature type="compositionally biased region" description="Basic and acidic residues" evidence="1">
    <location>
        <begin position="673"/>
        <end position="705"/>
    </location>
</feature>
<dbReference type="EMBL" id="LWDD02000360">
    <property type="protein sequence ID" value="KAE8261468.1"/>
    <property type="molecule type" value="Genomic_DNA"/>
</dbReference>
<feature type="compositionally biased region" description="Basic and acidic residues" evidence="1">
    <location>
        <begin position="643"/>
        <end position="656"/>
    </location>
</feature>
<feature type="compositionally biased region" description="Acidic residues" evidence="1">
    <location>
        <begin position="1124"/>
        <end position="1143"/>
    </location>
</feature>
<evidence type="ECO:0000256" key="1">
    <source>
        <dbReference type="SAM" id="MobiDB-lite"/>
    </source>
</evidence>
<feature type="compositionally biased region" description="Polar residues" evidence="1">
    <location>
        <begin position="1265"/>
        <end position="1275"/>
    </location>
</feature>
<name>A0A8T8TKW0_9BASI</name>
<protein>
    <submittedName>
        <fullName evidence="2">Uncharacterized protein</fullName>
    </submittedName>
</protein>
<feature type="compositionally biased region" description="Basic and acidic residues" evidence="1">
    <location>
        <begin position="1113"/>
        <end position="1123"/>
    </location>
</feature>
<evidence type="ECO:0000313" key="3">
    <source>
        <dbReference type="Proteomes" id="UP000077671"/>
    </source>
</evidence>
<reference evidence="2" key="2">
    <citation type="journal article" date="2019" name="IMA Fungus">
        <title>Genome sequencing and comparison of five Tilletia species to identify candidate genes for the detection of regulated species infecting wheat.</title>
        <authorList>
            <person name="Nguyen H.D.T."/>
            <person name="Sultana T."/>
            <person name="Kesanakurti P."/>
            <person name="Hambleton S."/>
        </authorList>
    </citation>
    <scope>NUCLEOTIDE SEQUENCE</scope>
    <source>
        <strain evidence="2">DAOMC 238032</strain>
    </source>
</reference>
<feature type="compositionally biased region" description="Basic and acidic residues" evidence="1">
    <location>
        <begin position="908"/>
        <end position="918"/>
    </location>
</feature>
<accession>A0A8T8TKW0</accession>
<reference evidence="2" key="1">
    <citation type="submission" date="2016-04" db="EMBL/GenBank/DDBJ databases">
        <authorList>
            <person name="Nguyen H.D."/>
            <person name="Kesanakurti P."/>
            <person name="Cullis J."/>
            <person name="Levesque C.A."/>
            <person name="Hambleton S."/>
        </authorList>
    </citation>
    <scope>NUCLEOTIDE SEQUENCE</scope>
    <source>
        <strain evidence="2">DAOMC 238032</strain>
    </source>
</reference>
<feature type="region of interest" description="Disordered" evidence="1">
    <location>
        <begin position="508"/>
        <end position="918"/>
    </location>
</feature>
<dbReference type="Proteomes" id="UP000077671">
    <property type="component" value="Unassembled WGS sequence"/>
</dbReference>
<feature type="compositionally biased region" description="Basic and acidic residues" evidence="1">
    <location>
        <begin position="713"/>
        <end position="723"/>
    </location>
</feature>
<feature type="region of interest" description="Disordered" evidence="1">
    <location>
        <begin position="1082"/>
        <end position="1174"/>
    </location>
</feature>
<feature type="compositionally biased region" description="Basic and acidic residues" evidence="1">
    <location>
        <begin position="611"/>
        <end position="620"/>
    </location>
</feature>
<feature type="compositionally biased region" description="Basic and acidic residues" evidence="1">
    <location>
        <begin position="1250"/>
        <end position="1264"/>
    </location>
</feature>
<feature type="compositionally biased region" description="Polar residues" evidence="1">
    <location>
        <begin position="578"/>
        <end position="595"/>
    </location>
</feature>
<organism evidence="2 3">
    <name type="scientific">Tilletia caries</name>
    <name type="common">wheat bunt fungus</name>
    <dbReference type="NCBI Taxonomy" id="13290"/>
    <lineage>
        <taxon>Eukaryota</taxon>
        <taxon>Fungi</taxon>
        <taxon>Dikarya</taxon>
        <taxon>Basidiomycota</taxon>
        <taxon>Ustilaginomycotina</taxon>
        <taxon>Exobasidiomycetes</taxon>
        <taxon>Tilletiales</taxon>
        <taxon>Tilletiaceae</taxon>
        <taxon>Tilletia</taxon>
    </lineage>
</organism>
<feature type="compositionally biased region" description="Basic residues" evidence="1">
    <location>
        <begin position="755"/>
        <end position="766"/>
    </location>
</feature>
<feature type="compositionally biased region" description="Basic and acidic residues" evidence="1">
    <location>
        <begin position="1165"/>
        <end position="1174"/>
    </location>
</feature>
<feature type="region of interest" description="Disordered" evidence="1">
    <location>
        <begin position="1034"/>
        <end position="1060"/>
    </location>
</feature>
<comment type="caution">
    <text evidence="2">The sequence shown here is derived from an EMBL/GenBank/DDBJ whole genome shotgun (WGS) entry which is preliminary data.</text>
</comment>
<proteinExistence type="predicted"/>
<feature type="compositionally biased region" description="Basic and acidic residues" evidence="1">
    <location>
        <begin position="767"/>
        <end position="791"/>
    </location>
</feature>
<gene>
    <name evidence="2" type="ORF">A4X03_0g3227</name>
</gene>